<dbReference type="Pfam" id="PF11259">
    <property type="entry name" value="DUF3060"/>
    <property type="match status" value="1"/>
</dbReference>
<feature type="chain" id="PRO_5011899006" description="DUF3060 domain-containing protein" evidence="1">
    <location>
        <begin position="35"/>
        <end position="129"/>
    </location>
</feature>
<dbReference type="RefSeq" id="WP_073856270.1">
    <property type="nucleotide sequence ID" value="NZ_BAAATC010000020.1"/>
</dbReference>
<comment type="caution">
    <text evidence="2">The sequence shown here is derived from an EMBL/GenBank/DDBJ whole genome shotgun (WGS) entry which is preliminary data.</text>
</comment>
<organism evidence="2 3">
    <name type="scientific">Mycolicibacterium diernhoferi</name>
    <dbReference type="NCBI Taxonomy" id="1801"/>
    <lineage>
        <taxon>Bacteria</taxon>
        <taxon>Bacillati</taxon>
        <taxon>Actinomycetota</taxon>
        <taxon>Actinomycetes</taxon>
        <taxon>Mycobacteriales</taxon>
        <taxon>Mycobacteriaceae</taxon>
        <taxon>Mycolicibacterium</taxon>
    </lineage>
</organism>
<evidence type="ECO:0000313" key="3">
    <source>
        <dbReference type="Proteomes" id="UP000191039"/>
    </source>
</evidence>
<evidence type="ECO:0000313" key="2">
    <source>
        <dbReference type="EMBL" id="OPE54336.1"/>
    </source>
</evidence>
<feature type="signal peptide" evidence="1">
    <location>
        <begin position="1"/>
        <end position="34"/>
    </location>
</feature>
<evidence type="ECO:0008006" key="4">
    <source>
        <dbReference type="Google" id="ProtNLM"/>
    </source>
</evidence>
<evidence type="ECO:0000256" key="1">
    <source>
        <dbReference type="SAM" id="SignalP"/>
    </source>
</evidence>
<accession>A0A1Q4HEG6</accession>
<name>A0A1Q4HEG6_9MYCO</name>
<proteinExistence type="predicted"/>
<dbReference type="InterPro" id="IPR021417">
    <property type="entry name" value="DUF3060"/>
</dbReference>
<dbReference type="AlphaFoldDB" id="A0A1Q4HEG6"/>
<sequence>MVSLSLQSRPRSVAAGALVVPLVLAGLAAPAAQAKNGDTHITGQGIVQTIDCNNATLLVNGTGNTINAKGSCWAVTMQGSSNIVIADNVVNDITVYGYDQTVIYHGGTPALIDRGRELGMTNRINWAPA</sequence>
<gene>
    <name evidence="2" type="ORF">BV510_10825</name>
</gene>
<dbReference type="Proteomes" id="UP000191039">
    <property type="component" value="Unassembled WGS sequence"/>
</dbReference>
<dbReference type="EMBL" id="MIJD01000093">
    <property type="protein sequence ID" value="OPE54336.1"/>
    <property type="molecule type" value="Genomic_DNA"/>
</dbReference>
<protein>
    <recommendedName>
        <fullName evidence="4">DUF3060 domain-containing protein</fullName>
    </recommendedName>
</protein>
<reference evidence="2 3" key="1">
    <citation type="submission" date="2016-09" db="EMBL/GenBank/DDBJ databases">
        <title>genome sequences of unsequenced Mycobacteria.</title>
        <authorList>
            <person name="Greninger A.L."/>
            <person name="Jerome K.R."/>
            <person name="Mcnair B."/>
            <person name="Wallis C."/>
            <person name="Fang F."/>
        </authorList>
    </citation>
    <scope>NUCLEOTIDE SEQUENCE [LARGE SCALE GENOMIC DNA]</scope>
    <source>
        <strain evidence="2 3">BM1</strain>
    </source>
</reference>
<keyword evidence="1" id="KW-0732">Signal</keyword>
<dbReference type="STRING" id="1801.BRW64_10890"/>